<comment type="similarity">
    <text evidence="3">Belongs to the glycosyltransferase 31 family. Beta3-Gal-T subfamily.</text>
</comment>
<evidence type="ECO:0000256" key="8">
    <source>
        <dbReference type="ARBA" id="ARBA00022741"/>
    </source>
</evidence>
<organism evidence="13 14">
    <name type="scientific">Tilletia indica</name>
    <dbReference type="NCBI Taxonomy" id="43049"/>
    <lineage>
        <taxon>Eukaryota</taxon>
        <taxon>Fungi</taxon>
        <taxon>Dikarya</taxon>
        <taxon>Basidiomycota</taxon>
        <taxon>Ustilaginomycotina</taxon>
        <taxon>Exobasidiomycetes</taxon>
        <taxon>Tilletiales</taxon>
        <taxon>Tilletiaceae</taxon>
        <taxon>Tilletia</taxon>
    </lineage>
</organism>
<accession>A0A177TCF2</accession>
<gene>
    <name evidence="13" type="ORF">A4X13_0g3901</name>
</gene>
<evidence type="ECO:0000256" key="7">
    <source>
        <dbReference type="ARBA" id="ARBA00022692"/>
    </source>
</evidence>
<keyword evidence="6" id="KW-0808">Transferase</keyword>
<evidence type="ECO:0000256" key="4">
    <source>
        <dbReference type="ARBA" id="ARBA00012557"/>
    </source>
</evidence>
<evidence type="ECO:0000256" key="10">
    <source>
        <dbReference type="ARBA" id="ARBA00022989"/>
    </source>
</evidence>
<proteinExistence type="inferred from homology"/>
<dbReference type="EC" id="2.4.1.122" evidence="4"/>
<dbReference type="InterPro" id="IPR026050">
    <property type="entry name" value="C1GALT1/C1GALT1_chp1"/>
</dbReference>
<keyword evidence="10" id="KW-1133">Transmembrane helix</keyword>
<sequence>MPSKAAYTPLGHDGRHHSSSSSVWDRRRIMIVVAVCLSGLLMFSFLWPPSYDTIKQTAQSTLDKISPKLDGSKDPKQQYPWVGAGKIHPLSKDAILMIKTGHSVVYDRVPMHLVWPRPDIPNRFVYSDVALEIGEHQVIDALANASDYVKTKGEYKEYIRLNNLFRNHAPISPAHDGWMLDKWKFAPMSAHAWREHRNAKWFVTIDGDTYLFWGTLMRWLATYDPSKSLYLGYDEIGYGSIKYYFAHGGAGYILSQKLMDDIFVNDPQGFALEAKPDFSGWPCGDCAFGVIIGNMPGRGKHLDGGADLFQHDGYDVLIFRKRLWHSYLISLHHNSAANLMDLREFEEKLLPTLPEWDGVRYCDLWEGFSPAFIREPYAKYTEALGRGVLDPAKELGLNRSVVMPGWKSGDVDKVSCDWNCAKQKGVPFDVAHCEKFCDENAKCFGWLMSKTDCTLSINGWRVGHPAPASQEWTSGWRLDRIATLEQEMPCKNTTLRADADERGHGVGAGRGSLEKTGLDEGWVLPPKGVKNQAQPLPPDEKEKEKPVAAAAADVAMAAAKAAADKAEAAGKDAGAAVAAAVGGGGVSSGGVRSEEPSSAPAGIVRMDIPLRIPLRIPGM</sequence>
<keyword evidence="14" id="KW-1185">Reference proteome</keyword>
<dbReference type="GO" id="GO:0016263">
    <property type="term" value="F:glycoprotein-N-acetylgalactosamine 3-beta-galactosyltransferase activity"/>
    <property type="evidence" value="ECO:0007669"/>
    <property type="project" value="UniProtKB-EC"/>
</dbReference>
<comment type="pathway">
    <text evidence="2">Protein modification; protein glycosylation.</text>
</comment>
<dbReference type="EMBL" id="LWDF02000237">
    <property type="protein sequence ID" value="KAE8251644.1"/>
    <property type="molecule type" value="Genomic_DNA"/>
</dbReference>
<reference evidence="13" key="1">
    <citation type="submission" date="2016-04" db="EMBL/GenBank/DDBJ databases">
        <authorList>
            <person name="Nguyen H.D."/>
            <person name="Samba Siva P."/>
            <person name="Cullis J."/>
            <person name="Levesque C.A."/>
            <person name="Hambleton S."/>
        </authorList>
    </citation>
    <scope>NUCLEOTIDE SEQUENCE</scope>
    <source>
        <strain evidence="13">DAOMC 236416</strain>
    </source>
</reference>
<dbReference type="Gene3D" id="3.90.550.50">
    <property type="match status" value="1"/>
</dbReference>
<evidence type="ECO:0000256" key="6">
    <source>
        <dbReference type="ARBA" id="ARBA00022679"/>
    </source>
</evidence>
<evidence type="ECO:0000259" key="12">
    <source>
        <dbReference type="Pfam" id="PF02434"/>
    </source>
</evidence>
<evidence type="ECO:0000256" key="9">
    <source>
        <dbReference type="ARBA" id="ARBA00022968"/>
    </source>
</evidence>
<dbReference type="PANTHER" id="PTHR23033">
    <property type="entry name" value="BETA1,3-GALACTOSYLTRANSFERASE"/>
    <property type="match status" value="1"/>
</dbReference>
<dbReference type="GO" id="GO:0000166">
    <property type="term" value="F:nucleotide binding"/>
    <property type="evidence" value="ECO:0007669"/>
    <property type="project" value="UniProtKB-KW"/>
</dbReference>
<keyword evidence="7" id="KW-0812">Transmembrane</keyword>
<reference evidence="13" key="2">
    <citation type="journal article" date="2019" name="IMA Fungus">
        <title>Genome sequencing and comparison of five Tilletia species to identify candidate genes for the detection of regulated species infecting wheat.</title>
        <authorList>
            <person name="Nguyen H.D.T."/>
            <person name="Sultana T."/>
            <person name="Kesanakurti P."/>
            <person name="Hambleton S."/>
        </authorList>
    </citation>
    <scope>NUCLEOTIDE SEQUENCE</scope>
    <source>
        <strain evidence="13">DAOMC 236416</strain>
    </source>
</reference>
<evidence type="ECO:0000256" key="11">
    <source>
        <dbReference type="ARBA" id="ARBA00023136"/>
    </source>
</evidence>
<dbReference type="GO" id="GO:0016020">
    <property type="term" value="C:membrane"/>
    <property type="evidence" value="ECO:0007669"/>
    <property type="project" value="UniProtKB-SubCell"/>
</dbReference>
<name>A0A177TCF2_9BASI</name>
<evidence type="ECO:0000256" key="3">
    <source>
        <dbReference type="ARBA" id="ARBA00006462"/>
    </source>
</evidence>
<keyword evidence="11" id="KW-0472">Membrane</keyword>
<dbReference type="Pfam" id="PF02434">
    <property type="entry name" value="Fringe"/>
    <property type="match status" value="1"/>
</dbReference>
<dbReference type="AlphaFoldDB" id="A0A177TCF2"/>
<protein>
    <recommendedName>
        <fullName evidence="4">N-acetylgalactosaminide beta-1,3-galactosyltransferase</fullName>
        <ecNumber evidence="4">2.4.1.122</ecNumber>
    </recommendedName>
</protein>
<comment type="subcellular location">
    <subcellularLocation>
        <location evidence="1">Membrane</location>
        <topology evidence="1">Single-pass type II membrane protein</topology>
    </subcellularLocation>
</comment>
<evidence type="ECO:0000256" key="1">
    <source>
        <dbReference type="ARBA" id="ARBA00004606"/>
    </source>
</evidence>
<dbReference type="PANTHER" id="PTHR23033:SF47">
    <property type="entry name" value="APPLE DOMAIN-CONTAINING PROTEIN-RELATED"/>
    <property type="match status" value="1"/>
</dbReference>
<dbReference type="InterPro" id="IPR003378">
    <property type="entry name" value="Fringe-like_glycosylTrfase"/>
</dbReference>
<evidence type="ECO:0000313" key="13">
    <source>
        <dbReference type="EMBL" id="KAE8251644.1"/>
    </source>
</evidence>
<keyword evidence="9" id="KW-0735">Signal-anchor</keyword>
<feature type="domain" description="Fringe-like glycosyltransferase" evidence="12">
    <location>
        <begin position="196"/>
        <end position="263"/>
    </location>
</feature>
<dbReference type="Proteomes" id="UP000077521">
    <property type="component" value="Unassembled WGS sequence"/>
</dbReference>
<comment type="caution">
    <text evidence="13">The sequence shown here is derived from an EMBL/GenBank/DDBJ whole genome shotgun (WGS) entry which is preliminary data.</text>
</comment>
<keyword evidence="8" id="KW-0547">Nucleotide-binding</keyword>
<keyword evidence="5" id="KW-0328">Glycosyltransferase</keyword>
<evidence type="ECO:0000256" key="2">
    <source>
        <dbReference type="ARBA" id="ARBA00004922"/>
    </source>
</evidence>
<evidence type="ECO:0000256" key="5">
    <source>
        <dbReference type="ARBA" id="ARBA00022676"/>
    </source>
</evidence>
<evidence type="ECO:0000313" key="14">
    <source>
        <dbReference type="Proteomes" id="UP000077521"/>
    </source>
</evidence>